<reference evidence="1 2" key="1">
    <citation type="journal article" date="2019" name="Commun. Biol.">
        <title>The bagworm genome reveals a unique fibroin gene that provides high tensile strength.</title>
        <authorList>
            <person name="Kono N."/>
            <person name="Nakamura H."/>
            <person name="Ohtoshi R."/>
            <person name="Tomita M."/>
            <person name="Numata K."/>
            <person name="Arakawa K."/>
        </authorList>
    </citation>
    <scope>NUCLEOTIDE SEQUENCE [LARGE SCALE GENOMIC DNA]</scope>
</reference>
<evidence type="ECO:0000313" key="1">
    <source>
        <dbReference type="EMBL" id="GBP36962.1"/>
    </source>
</evidence>
<organism evidence="1 2">
    <name type="scientific">Eumeta variegata</name>
    <name type="common">Bagworm moth</name>
    <name type="synonym">Eumeta japonica</name>
    <dbReference type="NCBI Taxonomy" id="151549"/>
    <lineage>
        <taxon>Eukaryota</taxon>
        <taxon>Metazoa</taxon>
        <taxon>Ecdysozoa</taxon>
        <taxon>Arthropoda</taxon>
        <taxon>Hexapoda</taxon>
        <taxon>Insecta</taxon>
        <taxon>Pterygota</taxon>
        <taxon>Neoptera</taxon>
        <taxon>Endopterygota</taxon>
        <taxon>Lepidoptera</taxon>
        <taxon>Glossata</taxon>
        <taxon>Ditrysia</taxon>
        <taxon>Tineoidea</taxon>
        <taxon>Psychidae</taxon>
        <taxon>Oiketicinae</taxon>
        <taxon>Eumeta</taxon>
    </lineage>
</organism>
<dbReference type="Proteomes" id="UP000299102">
    <property type="component" value="Unassembled WGS sequence"/>
</dbReference>
<keyword evidence="2" id="KW-1185">Reference proteome</keyword>
<gene>
    <name evidence="1" type="ORF">EVAR_96955_1</name>
</gene>
<evidence type="ECO:0000313" key="2">
    <source>
        <dbReference type="Proteomes" id="UP000299102"/>
    </source>
</evidence>
<accession>A0A4C1VF96</accession>
<protein>
    <submittedName>
        <fullName evidence="1">Uncharacterized protein</fullName>
    </submittedName>
</protein>
<proteinExistence type="predicted"/>
<sequence length="84" mass="9437">MILDAMNTVSINTCFYIYRQTSGVHIRHLTGRREGPPAVDIIIRRRAGLRRKGVKASVQPRRAVNRLGTLRDCSLNTARLHSGP</sequence>
<dbReference type="AlphaFoldDB" id="A0A4C1VF96"/>
<dbReference type="EMBL" id="BGZK01000326">
    <property type="protein sequence ID" value="GBP36962.1"/>
    <property type="molecule type" value="Genomic_DNA"/>
</dbReference>
<comment type="caution">
    <text evidence="1">The sequence shown here is derived from an EMBL/GenBank/DDBJ whole genome shotgun (WGS) entry which is preliminary data.</text>
</comment>
<name>A0A4C1VF96_EUMVA</name>